<dbReference type="InterPro" id="IPR020612">
    <property type="entry name" value="Methylthiotransferase_CS"/>
</dbReference>
<dbReference type="InterPro" id="IPR013848">
    <property type="entry name" value="Methylthiotransferase_N"/>
</dbReference>
<dbReference type="PANTHER" id="PTHR11918">
    <property type="entry name" value="RADICAL SAM PROTEINS"/>
    <property type="match status" value="1"/>
</dbReference>
<evidence type="ECO:0000256" key="4">
    <source>
        <dbReference type="ARBA" id="ARBA00022679"/>
    </source>
</evidence>
<keyword evidence="9 11" id="KW-0411">Iron-sulfur</keyword>
<dbReference type="FunFam" id="3.80.30.20:FF:000002">
    <property type="entry name" value="threonylcarbamoyladenosine tRNA methylthiotransferase isoform X2"/>
    <property type="match status" value="1"/>
</dbReference>
<evidence type="ECO:0000256" key="6">
    <source>
        <dbReference type="ARBA" id="ARBA00022694"/>
    </source>
</evidence>
<dbReference type="PROSITE" id="PS50926">
    <property type="entry name" value="TRAM"/>
    <property type="match status" value="1"/>
</dbReference>
<dbReference type="RefSeq" id="WP_042685093.1">
    <property type="nucleotide sequence ID" value="NZ_DUIH01000021.1"/>
</dbReference>
<evidence type="ECO:0000259" key="12">
    <source>
        <dbReference type="PROSITE" id="PS50926"/>
    </source>
</evidence>
<dbReference type="EC" id="2.8.4.5" evidence="11"/>
<dbReference type="GO" id="GO:0035598">
    <property type="term" value="F:tRNA (N(6)-L-threonylcarbamoyladenosine(37)-C(2))-methylthiotransferase activity"/>
    <property type="evidence" value="ECO:0007669"/>
    <property type="project" value="UniProtKB-UniRule"/>
</dbReference>
<accession>A0A832RWZ2</accession>
<comment type="caution">
    <text evidence="15">The sequence shown here is derived from an EMBL/GenBank/DDBJ whole genome shotgun (WGS) entry which is preliminary data.</text>
</comment>
<dbReference type="InterPro" id="IPR023404">
    <property type="entry name" value="rSAM_horseshoe"/>
</dbReference>
<dbReference type="InterPro" id="IPR058240">
    <property type="entry name" value="rSAM_sf"/>
</dbReference>
<dbReference type="SFLD" id="SFLDG01061">
    <property type="entry name" value="methylthiotransferase"/>
    <property type="match status" value="1"/>
</dbReference>
<comment type="similarity">
    <text evidence="2 11">Belongs to the methylthiotransferase family. CDKAL1 subfamily.</text>
</comment>
<feature type="domain" description="MTTase N-terminal" evidence="13">
    <location>
        <begin position="1"/>
        <end position="113"/>
    </location>
</feature>
<evidence type="ECO:0000313" key="16">
    <source>
        <dbReference type="Proteomes" id="UP000600363"/>
    </source>
</evidence>
<keyword evidence="5 11" id="KW-0949">S-adenosyl-L-methionine</keyword>
<comment type="catalytic activity">
    <reaction evidence="10 11">
        <text>N(6)-L-threonylcarbamoyladenosine(37) in tRNA + (sulfur carrier)-SH + AH2 + 2 S-adenosyl-L-methionine = 2-methylsulfanyl-N(6)-L-threonylcarbamoyladenosine(37) in tRNA + (sulfur carrier)-H + 5'-deoxyadenosine + L-methionine + A + S-adenosyl-L-homocysteine + 2 H(+)</text>
        <dbReference type="Rhea" id="RHEA:37075"/>
        <dbReference type="Rhea" id="RHEA-COMP:10163"/>
        <dbReference type="Rhea" id="RHEA-COMP:11092"/>
        <dbReference type="Rhea" id="RHEA-COMP:14737"/>
        <dbReference type="Rhea" id="RHEA-COMP:14739"/>
        <dbReference type="ChEBI" id="CHEBI:13193"/>
        <dbReference type="ChEBI" id="CHEBI:15378"/>
        <dbReference type="ChEBI" id="CHEBI:17319"/>
        <dbReference type="ChEBI" id="CHEBI:17499"/>
        <dbReference type="ChEBI" id="CHEBI:29917"/>
        <dbReference type="ChEBI" id="CHEBI:57844"/>
        <dbReference type="ChEBI" id="CHEBI:57856"/>
        <dbReference type="ChEBI" id="CHEBI:59789"/>
        <dbReference type="ChEBI" id="CHEBI:64428"/>
        <dbReference type="ChEBI" id="CHEBI:74418"/>
        <dbReference type="ChEBI" id="CHEBI:74420"/>
        <dbReference type="EC" id="2.8.4.5"/>
    </reaction>
</comment>
<evidence type="ECO:0000313" key="15">
    <source>
        <dbReference type="EMBL" id="HIH70140.1"/>
    </source>
</evidence>
<dbReference type="Pfam" id="PF00919">
    <property type="entry name" value="UPF0004"/>
    <property type="match status" value="1"/>
</dbReference>
<dbReference type="AlphaFoldDB" id="A0A832RWZ2"/>
<dbReference type="PROSITE" id="PS51449">
    <property type="entry name" value="MTTASE_N"/>
    <property type="match status" value="1"/>
</dbReference>
<evidence type="ECO:0000256" key="7">
    <source>
        <dbReference type="ARBA" id="ARBA00022723"/>
    </source>
</evidence>
<name>A0A832RWZ2_9EURY</name>
<dbReference type="PROSITE" id="PS01278">
    <property type="entry name" value="MTTASE_RADICAL"/>
    <property type="match status" value="1"/>
</dbReference>
<comment type="function">
    <text evidence="1 11">Catalyzes the methylthiolation of N6-threonylcarbamoyladenosine (t(6)A), leading to the formation of 2-methylthio-N6-threonylcarbamoyladenosine (ms(2)t(6)A) at position 37 in tRNAs that read codons beginning with adenine.</text>
</comment>
<dbReference type="PROSITE" id="PS51918">
    <property type="entry name" value="RADICAL_SAM"/>
    <property type="match status" value="1"/>
</dbReference>
<dbReference type="InterPro" id="IPR038135">
    <property type="entry name" value="Methylthiotransferase_N_sf"/>
</dbReference>
<keyword evidence="4 11" id="KW-0808">Transferase</keyword>
<dbReference type="GO" id="GO:0051539">
    <property type="term" value="F:4 iron, 4 sulfur cluster binding"/>
    <property type="evidence" value="ECO:0007669"/>
    <property type="project" value="UniProtKB-UniRule"/>
</dbReference>
<evidence type="ECO:0000259" key="13">
    <source>
        <dbReference type="PROSITE" id="PS51449"/>
    </source>
</evidence>
<dbReference type="NCBIfam" id="TIGR01578">
    <property type="entry name" value="MiaB-like-B"/>
    <property type="match status" value="1"/>
</dbReference>
<evidence type="ECO:0000256" key="10">
    <source>
        <dbReference type="ARBA" id="ARBA00051661"/>
    </source>
</evidence>
<evidence type="ECO:0000256" key="9">
    <source>
        <dbReference type="ARBA" id="ARBA00023014"/>
    </source>
</evidence>
<comment type="cofactor">
    <cofactor evidence="11">
        <name>[4Fe-4S] cluster</name>
        <dbReference type="ChEBI" id="CHEBI:49883"/>
    </cofactor>
    <text evidence="11">Binds 1 or 2 [4Fe-4S] cluster. One cluster is coordinated with 3 cysteines and an exchangeable S-adenosyl-L-methionine.</text>
</comment>
<feature type="domain" description="Radical SAM core" evidence="14">
    <location>
        <begin position="120"/>
        <end position="349"/>
    </location>
</feature>
<dbReference type="GO" id="GO:0046872">
    <property type="term" value="F:metal ion binding"/>
    <property type="evidence" value="ECO:0007669"/>
    <property type="project" value="UniProtKB-UniRule"/>
</dbReference>
<evidence type="ECO:0000256" key="8">
    <source>
        <dbReference type="ARBA" id="ARBA00023004"/>
    </source>
</evidence>
<dbReference type="Gene3D" id="3.40.50.12160">
    <property type="entry name" value="Methylthiotransferase, N-terminal domain"/>
    <property type="match status" value="1"/>
</dbReference>
<dbReference type="Pfam" id="PF01938">
    <property type="entry name" value="TRAM"/>
    <property type="match status" value="1"/>
</dbReference>
<dbReference type="SUPFAM" id="SSF102114">
    <property type="entry name" value="Radical SAM enzymes"/>
    <property type="match status" value="1"/>
</dbReference>
<dbReference type="SFLD" id="SFLDG01082">
    <property type="entry name" value="B12-binding_domain_containing"/>
    <property type="match status" value="1"/>
</dbReference>
<dbReference type="Proteomes" id="UP000600363">
    <property type="component" value="Unassembled WGS sequence"/>
</dbReference>
<keyword evidence="6 11" id="KW-0819">tRNA processing</keyword>
<dbReference type="InterPro" id="IPR002792">
    <property type="entry name" value="TRAM_dom"/>
</dbReference>
<evidence type="ECO:0000256" key="5">
    <source>
        <dbReference type="ARBA" id="ARBA00022691"/>
    </source>
</evidence>
<reference evidence="15" key="1">
    <citation type="journal article" date="2020" name="bioRxiv">
        <title>A rank-normalized archaeal taxonomy based on genome phylogeny resolves widespread incomplete and uneven classifications.</title>
        <authorList>
            <person name="Rinke C."/>
            <person name="Chuvochina M."/>
            <person name="Mussig A.J."/>
            <person name="Chaumeil P.-A."/>
            <person name="Waite D.W."/>
            <person name="Whitman W.B."/>
            <person name="Parks D.H."/>
            <person name="Hugenholtz P."/>
        </authorList>
    </citation>
    <scope>NUCLEOTIDE SEQUENCE</scope>
    <source>
        <strain evidence="15">UBA12518</strain>
    </source>
</reference>
<evidence type="ECO:0000259" key="14">
    <source>
        <dbReference type="PROSITE" id="PS51918"/>
    </source>
</evidence>
<proteinExistence type="inferred from homology"/>
<dbReference type="NCBIfam" id="TIGR00089">
    <property type="entry name" value="MiaB/RimO family radical SAM methylthiotransferase"/>
    <property type="match status" value="1"/>
</dbReference>
<dbReference type="InterPro" id="IPR006638">
    <property type="entry name" value="Elp3/MiaA/NifB-like_rSAM"/>
</dbReference>
<dbReference type="InterPro" id="IPR005839">
    <property type="entry name" value="Methylthiotransferase"/>
</dbReference>
<evidence type="ECO:0000256" key="1">
    <source>
        <dbReference type="ARBA" id="ARBA00002399"/>
    </source>
</evidence>
<dbReference type="Pfam" id="PF04055">
    <property type="entry name" value="Radical_SAM"/>
    <property type="match status" value="1"/>
</dbReference>
<feature type="domain" description="TRAM" evidence="12">
    <location>
        <begin position="352"/>
        <end position="412"/>
    </location>
</feature>
<gene>
    <name evidence="15" type="ORF">HA299_05975</name>
</gene>
<dbReference type="Gene3D" id="3.80.30.20">
    <property type="entry name" value="tm_1862 like domain"/>
    <property type="match status" value="1"/>
</dbReference>
<dbReference type="InterPro" id="IPR006466">
    <property type="entry name" value="MiaB-like_arc_euk"/>
</dbReference>
<dbReference type="EMBL" id="DUIH01000021">
    <property type="protein sequence ID" value="HIH70140.1"/>
    <property type="molecule type" value="Genomic_DNA"/>
</dbReference>
<sequence length="422" mass="47400">MRIAIETFGCTANHADSQLMRELLERAGHSVVDGEADLYVVNTCTVVKATERRVMRRLRELERRGVPYIVAGCLPAAQPELLSELSPLAVLTPSTIQSIADVVGVDYLKQRGQEHHSPPSPPQSPHIIPIARGCVGSCSYCIVKRARGHLRSVPETEVVAEVKRAVHWGIKEIHLTAQDVGAYGLDTKSSLARLLRKVCSVEGEFFVRVGMMNPSTVISQASELSEAFLHPKVFKFVHIPVQSGSDEVLSAMGRGYTVEQFERLCTLFRERLGECTLCTDVIVGYPTESEEDFERTLELIKRLEPDKLNITRFSARPHTPAFRLSQLPDWIKKERSRRLTRLYMSITEKRQRRHVGKRMRVLVSERVREGSVVARDAAYRNVVIRGEYPIGAVLDVRVVRAHPMYLIAEPLDEAKAICISVS</sequence>
<dbReference type="CDD" id="cd01335">
    <property type="entry name" value="Radical_SAM"/>
    <property type="match status" value="1"/>
</dbReference>
<keyword evidence="7 11" id="KW-0479">Metal-binding</keyword>
<dbReference type="PANTHER" id="PTHR11918:SF45">
    <property type="entry name" value="THREONYLCARBAMOYLADENOSINE TRNA METHYLTHIOTRANSFERASE"/>
    <property type="match status" value="1"/>
</dbReference>
<keyword evidence="3 11" id="KW-0004">4Fe-4S</keyword>
<keyword evidence="8 11" id="KW-0408">Iron</keyword>
<protein>
    <recommendedName>
        <fullName evidence="11">tRNA-t(6)A37 methylthiotransferase</fullName>
        <ecNumber evidence="11">2.8.4.5</ecNumber>
    </recommendedName>
</protein>
<evidence type="ECO:0000256" key="11">
    <source>
        <dbReference type="RuleBase" id="RU368081"/>
    </source>
</evidence>
<dbReference type="InterPro" id="IPR007197">
    <property type="entry name" value="rSAM"/>
</dbReference>
<dbReference type="SFLD" id="SFLDS00029">
    <property type="entry name" value="Radical_SAM"/>
    <property type="match status" value="1"/>
</dbReference>
<evidence type="ECO:0000256" key="3">
    <source>
        <dbReference type="ARBA" id="ARBA00022485"/>
    </source>
</evidence>
<evidence type="ECO:0000256" key="2">
    <source>
        <dbReference type="ARBA" id="ARBA00008616"/>
    </source>
</evidence>
<organism evidence="15 16">
    <name type="scientific">Methermicoccus shengliensis</name>
    <dbReference type="NCBI Taxonomy" id="660064"/>
    <lineage>
        <taxon>Archaea</taxon>
        <taxon>Methanobacteriati</taxon>
        <taxon>Methanobacteriota</taxon>
        <taxon>Stenosarchaea group</taxon>
        <taxon>Methanomicrobia</taxon>
        <taxon>Methanosarcinales</taxon>
        <taxon>Methermicoccaceae</taxon>
        <taxon>Methermicoccus</taxon>
    </lineage>
</organism>
<dbReference type="SMART" id="SM00729">
    <property type="entry name" value="Elp3"/>
    <property type="match status" value="1"/>
</dbReference>